<keyword evidence="6" id="KW-1003">Cell membrane</keyword>
<dbReference type="RefSeq" id="WP_066652744.1">
    <property type="nucleotide sequence ID" value="NZ_CBCSCL010000002.1"/>
</dbReference>
<evidence type="ECO:0000256" key="6">
    <source>
        <dbReference type="RuleBase" id="RU363076"/>
    </source>
</evidence>
<dbReference type="PROSITE" id="PS50895">
    <property type="entry name" value="SURF1"/>
    <property type="match status" value="1"/>
</dbReference>
<protein>
    <recommendedName>
        <fullName evidence="6">SURF1-like protein</fullName>
    </recommendedName>
</protein>
<sequence length="264" mass="28198">MARAHRTVTALVLLGIAVVLLASLGRWQLRRADERRAILAAIESGRRQAPLALAPATPASELRAWRPVSAQGNWRDDLTVLLDNRNQDGRPGYWVATPLVLEGGGPGMAVLVLRGWMPRALPGAVGGGMAAPRPPALPPGVQTVSGELVERVPRLFELWNPGGPSGDALPATWPAPGGLPTVQNLDLDSYARATGLRLMPAVMEQLQPAGDGLVRDWPQPSVDYNQNLGYAMQWFGFACIAGVAFVVVAVRARRGGRPEARARP</sequence>
<name>A0A193G7R7_9BORD</name>
<keyword evidence="4 6" id="KW-1133">Transmembrane helix</keyword>
<keyword evidence="8" id="KW-1185">Reference proteome</keyword>
<dbReference type="EMBL" id="CP016172">
    <property type="protein sequence ID" value="ANN75865.1"/>
    <property type="molecule type" value="Genomic_DNA"/>
</dbReference>
<dbReference type="InterPro" id="IPR002994">
    <property type="entry name" value="Surf1/Shy1"/>
</dbReference>
<dbReference type="InterPro" id="IPR045214">
    <property type="entry name" value="Surf1/Surf4"/>
</dbReference>
<gene>
    <name evidence="7" type="ORF">BAU07_00865</name>
</gene>
<comment type="similarity">
    <text evidence="2 6">Belongs to the SURF1 family.</text>
</comment>
<evidence type="ECO:0000256" key="4">
    <source>
        <dbReference type="ARBA" id="ARBA00022989"/>
    </source>
</evidence>
<dbReference type="PANTHER" id="PTHR23427:SF2">
    <property type="entry name" value="SURFEIT LOCUS PROTEIN 1"/>
    <property type="match status" value="1"/>
</dbReference>
<dbReference type="PANTHER" id="PTHR23427">
    <property type="entry name" value="SURFEIT LOCUS PROTEIN"/>
    <property type="match status" value="1"/>
</dbReference>
<dbReference type="STRING" id="463014.BAU07_00865"/>
<dbReference type="KEGG" id="bfz:BAU07_00865"/>
<dbReference type="AlphaFoldDB" id="A0A193G7R7"/>
<organism evidence="7 8">
    <name type="scientific">Bordetella flabilis</name>
    <dbReference type="NCBI Taxonomy" id="463014"/>
    <lineage>
        <taxon>Bacteria</taxon>
        <taxon>Pseudomonadati</taxon>
        <taxon>Pseudomonadota</taxon>
        <taxon>Betaproteobacteria</taxon>
        <taxon>Burkholderiales</taxon>
        <taxon>Alcaligenaceae</taxon>
        <taxon>Bordetella</taxon>
    </lineage>
</organism>
<comment type="subcellular location">
    <subcellularLocation>
        <location evidence="6">Cell membrane</location>
        <topology evidence="6">Multi-pass membrane protein</topology>
    </subcellularLocation>
    <subcellularLocation>
        <location evidence="1">Membrane</location>
    </subcellularLocation>
</comment>
<evidence type="ECO:0000256" key="2">
    <source>
        <dbReference type="ARBA" id="ARBA00007165"/>
    </source>
</evidence>
<evidence type="ECO:0000313" key="8">
    <source>
        <dbReference type="Proteomes" id="UP000091926"/>
    </source>
</evidence>
<dbReference type="Proteomes" id="UP000091926">
    <property type="component" value="Chromosome"/>
</dbReference>
<dbReference type="OrthoDB" id="9789940at2"/>
<evidence type="ECO:0000256" key="3">
    <source>
        <dbReference type="ARBA" id="ARBA00022692"/>
    </source>
</evidence>
<keyword evidence="5 6" id="KW-0472">Membrane</keyword>
<feature type="transmembrane region" description="Helical" evidence="6">
    <location>
        <begin position="228"/>
        <end position="250"/>
    </location>
</feature>
<dbReference type="CDD" id="cd06662">
    <property type="entry name" value="SURF1"/>
    <property type="match status" value="1"/>
</dbReference>
<evidence type="ECO:0000256" key="1">
    <source>
        <dbReference type="ARBA" id="ARBA00004370"/>
    </source>
</evidence>
<evidence type="ECO:0000256" key="5">
    <source>
        <dbReference type="ARBA" id="ARBA00023136"/>
    </source>
</evidence>
<evidence type="ECO:0000313" key="7">
    <source>
        <dbReference type="EMBL" id="ANN75865.1"/>
    </source>
</evidence>
<reference evidence="7 8" key="1">
    <citation type="submission" date="2016-06" db="EMBL/GenBank/DDBJ databases">
        <title>Complete genome sequences of Bordetella bronchialis and Bordetella flabilis.</title>
        <authorList>
            <person name="LiPuma J.J."/>
            <person name="Spilker T."/>
        </authorList>
    </citation>
    <scope>NUCLEOTIDE SEQUENCE [LARGE SCALE GENOMIC DNA]</scope>
    <source>
        <strain evidence="7 8">AU10664</strain>
    </source>
</reference>
<dbReference type="Pfam" id="PF02104">
    <property type="entry name" value="SURF1"/>
    <property type="match status" value="1"/>
</dbReference>
<comment type="caution">
    <text evidence="6">Lacks conserved residue(s) required for the propagation of feature annotation.</text>
</comment>
<proteinExistence type="inferred from homology"/>
<accession>A0A193G7R7</accession>
<dbReference type="GO" id="GO:0005886">
    <property type="term" value="C:plasma membrane"/>
    <property type="evidence" value="ECO:0007669"/>
    <property type="project" value="UniProtKB-SubCell"/>
</dbReference>
<keyword evidence="3 6" id="KW-0812">Transmembrane</keyword>